<comment type="caution">
    <text evidence="2">The sequence shown here is derived from an EMBL/GenBank/DDBJ whole genome shotgun (WGS) entry which is preliminary data.</text>
</comment>
<evidence type="ECO:0000313" key="3">
    <source>
        <dbReference type="Proteomes" id="UP000297910"/>
    </source>
</evidence>
<evidence type="ECO:0000313" key="2">
    <source>
        <dbReference type="EMBL" id="TGO27827.1"/>
    </source>
</evidence>
<dbReference type="EMBL" id="PQXI01000036">
    <property type="protein sequence ID" value="TGO27827.1"/>
    <property type="molecule type" value="Genomic_DNA"/>
</dbReference>
<gene>
    <name evidence="2" type="ORF">BPAE_0036g00380</name>
</gene>
<dbReference type="Proteomes" id="UP000297910">
    <property type="component" value="Unassembled WGS sequence"/>
</dbReference>
<protein>
    <submittedName>
        <fullName evidence="2">Uncharacterized protein</fullName>
    </submittedName>
</protein>
<accession>A0A4Z1G152</accession>
<sequence>MTRKKADSNASTQAIHDLSDTGPSDSDSSFVAEPNKSGLKLKKMSRKSAGEPAPPRQKDPTPKKG</sequence>
<organism evidence="2 3">
    <name type="scientific">Botrytis paeoniae</name>
    <dbReference type="NCBI Taxonomy" id="278948"/>
    <lineage>
        <taxon>Eukaryota</taxon>
        <taxon>Fungi</taxon>
        <taxon>Dikarya</taxon>
        <taxon>Ascomycota</taxon>
        <taxon>Pezizomycotina</taxon>
        <taxon>Leotiomycetes</taxon>
        <taxon>Helotiales</taxon>
        <taxon>Sclerotiniaceae</taxon>
        <taxon>Botrytis</taxon>
    </lineage>
</organism>
<feature type="compositionally biased region" description="Basic and acidic residues" evidence="1">
    <location>
        <begin position="56"/>
        <end position="65"/>
    </location>
</feature>
<evidence type="ECO:0000256" key="1">
    <source>
        <dbReference type="SAM" id="MobiDB-lite"/>
    </source>
</evidence>
<name>A0A4Z1G152_9HELO</name>
<keyword evidence="3" id="KW-1185">Reference proteome</keyword>
<feature type="region of interest" description="Disordered" evidence="1">
    <location>
        <begin position="1"/>
        <end position="65"/>
    </location>
</feature>
<proteinExistence type="predicted"/>
<reference evidence="2 3" key="1">
    <citation type="submission" date="2017-12" db="EMBL/GenBank/DDBJ databases">
        <title>Comparative genomics of Botrytis spp.</title>
        <authorList>
            <person name="Valero-Jimenez C.A."/>
            <person name="Tapia P."/>
            <person name="Veloso J."/>
            <person name="Silva-Moreno E."/>
            <person name="Staats M."/>
            <person name="Valdes J.H."/>
            <person name="Van Kan J.A.L."/>
        </authorList>
    </citation>
    <scope>NUCLEOTIDE SEQUENCE [LARGE SCALE GENOMIC DNA]</scope>
    <source>
        <strain evidence="2 3">Bp0003</strain>
    </source>
</reference>
<dbReference type="AlphaFoldDB" id="A0A4Z1G152"/>